<feature type="region of interest" description="Disordered" evidence="1">
    <location>
        <begin position="80"/>
        <end position="122"/>
    </location>
</feature>
<dbReference type="AlphaFoldDB" id="A0A4C1V6W3"/>
<evidence type="ECO:0000313" key="3">
    <source>
        <dbReference type="Proteomes" id="UP000299102"/>
    </source>
</evidence>
<accession>A0A4C1V6W3</accession>
<organism evidence="2 3">
    <name type="scientific">Eumeta variegata</name>
    <name type="common">Bagworm moth</name>
    <name type="synonym">Eumeta japonica</name>
    <dbReference type="NCBI Taxonomy" id="151549"/>
    <lineage>
        <taxon>Eukaryota</taxon>
        <taxon>Metazoa</taxon>
        <taxon>Ecdysozoa</taxon>
        <taxon>Arthropoda</taxon>
        <taxon>Hexapoda</taxon>
        <taxon>Insecta</taxon>
        <taxon>Pterygota</taxon>
        <taxon>Neoptera</taxon>
        <taxon>Endopterygota</taxon>
        <taxon>Lepidoptera</taxon>
        <taxon>Glossata</taxon>
        <taxon>Ditrysia</taxon>
        <taxon>Tineoidea</taxon>
        <taxon>Psychidae</taxon>
        <taxon>Oiketicinae</taxon>
        <taxon>Eumeta</taxon>
    </lineage>
</organism>
<protein>
    <submittedName>
        <fullName evidence="2">Uncharacterized protein</fullName>
    </submittedName>
</protein>
<gene>
    <name evidence="2" type="ORF">EVAR_94055_1</name>
</gene>
<evidence type="ECO:0000313" key="2">
    <source>
        <dbReference type="EMBL" id="GBP34042.1"/>
    </source>
</evidence>
<comment type="caution">
    <text evidence="2">The sequence shown here is derived from an EMBL/GenBank/DDBJ whole genome shotgun (WGS) entry which is preliminary data.</text>
</comment>
<reference evidence="2 3" key="1">
    <citation type="journal article" date="2019" name="Commun. Biol.">
        <title>The bagworm genome reveals a unique fibroin gene that provides high tensile strength.</title>
        <authorList>
            <person name="Kono N."/>
            <person name="Nakamura H."/>
            <person name="Ohtoshi R."/>
            <person name="Tomita M."/>
            <person name="Numata K."/>
            <person name="Arakawa K."/>
        </authorList>
    </citation>
    <scope>NUCLEOTIDE SEQUENCE [LARGE SCALE GENOMIC DNA]</scope>
</reference>
<keyword evidence="3" id="KW-1185">Reference proteome</keyword>
<name>A0A4C1V6W3_EUMVA</name>
<proteinExistence type="predicted"/>
<dbReference type="EMBL" id="BGZK01000283">
    <property type="protein sequence ID" value="GBP34042.1"/>
    <property type="molecule type" value="Genomic_DNA"/>
</dbReference>
<dbReference type="Proteomes" id="UP000299102">
    <property type="component" value="Unassembled WGS sequence"/>
</dbReference>
<feature type="compositionally biased region" description="Polar residues" evidence="1">
    <location>
        <begin position="111"/>
        <end position="122"/>
    </location>
</feature>
<feature type="compositionally biased region" description="Basic residues" evidence="1">
    <location>
        <begin position="87"/>
        <end position="96"/>
    </location>
</feature>
<sequence length="122" mass="13797">MSVFQGLAMKPDGFAFSLKILIKLFLIFNKTLKYPTQRQQLSGVCRERVRGWRNECVMTKKKATRDAAVEKGFEKESFGHYQFPHDSHKKSRRRRPAPLVTITPPGVAGKSSGTLTSGQLDK</sequence>
<evidence type="ECO:0000256" key="1">
    <source>
        <dbReference type="SAM" id="MobiDB-lite"/>
    </source>
</evidence>